<dbReference type="InterPro" id="IPR036770">
    <property type="entry name" value="Ankyrin_rpt-contain_sf"/>
</dbReference>
<feature type="repeat" description="ANK" evidence="7">
    <location>
        <begin position="70"/>
        <end position="92"/>
    </location>
</feature>
<dbReference type="InterPro" id="IPR002110">
    <property type="entry name" value="Ankyrin_rpt"/>
</dbReference>
<evidence type="ECO:0000313" key="11">
    <source>
        <dbReference type="Proteomes" id="UP001279734"/>
    </source>
</evidence>
<dbReference type="AlphaFoldDB" id="A0AAD3SAT0"/>
<keyword evidence="6 8" id="KW-0472">Membrane</keyword>
<dbReference type="Pfam" id="PF13962">
    <property type="entry name" value="PGG"/>
    <property type="match status" value="1"/>
</dbReference>
<comment type="caution">
    <text evidence="10">The sequence shown here is derived from an EMBL/GenBank/DDBJ whole genome shotgun (WGS) entry which is preliminary data.</text>
</comment>
<feature type="transmembrane region" description="Helical" evidence="8">
    <location>
        <begin position="389"/>
        <end position="409"/>
    </location>
</feature>
<evidence type="ECO:0000256" key="7">
    <source>
        <dbReference type="PROSITE-ProRule" id="PRU00023"/>
    </source>
</evidence>
<evidence type="ECO:0000256" key="2">
    <source>
        <dbReference type="ARBA" id="ARBA00022692"/>
    </source>
</evidence>
<keyword evidence="11" id="KW-1185">Reference proteome</keyword>
<feature type="transmembrane region" description="Helical" evidence="8">
    <location>
        <begin position="357"/>
        <end position="377"/>
    </location>
</feature>
<evidence type="ECO:0000256" key="6">
    <source>
        <dbReference type="ARBA" id="ARBA00023136"/>
    </source>
</evidence>
<keyword evidence="2 8" id="KW-0812">Transmembrane</keyword>
<evidence type="ECO:0000259" key="9">
    <source>
        <dbReference type="Pfam" id="PF13962"/>
    </source>
</evidence>
<protein>
    <recommendedName>
        <fullName evidence="9">PGG domain-containing protein</fullName>
    </recommendedName>
</protein>
<reference evidence="10" key="1">
    <citation type="submission" date="2023-05" db="EMBL/GenBank/DDBJ databases">
        <title>Nepenthes gracilis genome sequencing.</title>
        <authorList>
            <person name="Fukushima K."/>
        </authorList>
    </citation>
    <scope>NUCLEOTIDE SEQUENCE</scope>
    <source>
        <strain evidence="10">SING2019-196</strain>
    </source>
</reference>
<comment type="subcellular location">
    <subcellularLocation>
        <location evidence="1">Membrane</location>
        <topology evidence="1">Multi-pass membrane protein</topology>
    </subcellularLocation>
</comment>
<dbReference type="SMART" id="SM00248">
    <property type="entry name" value="ANK"/>
    <property type="match status" value="5"/>
</dbReference>
<dbReference type="SUPFAM" id="SSF48403">
    <property type="entry name" value="Ankyrin repeat"/>
    <property type="match status" value="1"/>
</dbReference>
<proteinExistence type="predicted"/>
<keyword evidence="5 7" id="KW-0040">ANK repeat</keyword>
<dbReference type="PROSITE" id="PS50088">
    <property type="entry name" value="ANK_REPEAT"/>
    <property type="match status" value="1"/>
</dbReference>
<gene>
    <name evidence="10" type="ORF">Nepgr_009072</name>
</gene>
<dbReference type="Gene3D" id="1.25.40.20">
    <property type="entry name" value="Ankyrin repeat-containing domain"/>
    <property type="match status" value="2"/>
</dbReference>
<dbReference type="PROSITE" id="PS50297">
    <property type="entry name" value="ANK_REP_REGION"/>
    <property type="match status" value="1"/>
</dbReference>
<dbReference type="InterPro" id="IPR026961">
    <property type="entry name" value="PGG_dom"/>
</dbReference>
<sequence length="491" mass="53930">MERELYEAAMKGSVTFLLNLFGRDPLILDRYMIAGFSETPLHIAAMLGHLEFATELLKWKPELACELNSRKSTPLHLASAKGNMEMVKLLLSVNPQMCHVRDGRGLNPLHVAAMKGWVDTLRELVRVKSEAACIPIDGGSRETILHVCVKHNQLEALKLLLDEISICNNAEFINSKDGDGNTILHLAVLDRQFQTIDFLTKIAGIDVNAKNVFGFTALNLLEIRSKDASGDSLNIECLLQQAGAMNSRSNVSSETNGATSNMMNTVADGSTLQEILDGFLSKQEEWHKQQERNGRMESHRNAVMIVASLVAAMTFQAGTNPPVGFWQKNSNSSDTSTNSYIAGQSKQTYNFPGLYKIMVYSNATAFFTSAYVFLLLLSGLPLNNRLCTGILMVAMWIAIVAAGFSFHISMEATGVGIRTVYQITLPEKIAYLAVFGILSFAHTCQLLLKMVRRCGRRHRSTSSSTAAPANGMAIVSKNVPSVNFLQTSKIV</sequence>
<evidence type="ECO:0000313" key="10">
    <source>
        <dbReference type="EMBL" id="GMH07232.1"/>
    </source>
</evidence>
<dbReference type="EMBL" id="BSYO01000007">
    <property type="protein sequence ID" value="GMH07232.1"/>
    <property type="molecule type" value="Genomic_DNA"/>
</dbReference>
<evidence type="ECO:0000256" key="1">
    <source>
        <dbReference type="ARBA" id="ARBA00004141"/>
    </source>
</evidence>
<organism evidence="10 11">
    <name type="scientific">Nepenthes gracilis</name>
    <name type="common">Slender pitcher plant</name>
    <dbReference type="NCBI Taxonomy" id="150966"/>
    <lineage>
        <taxon>Eukaryota</taxon>
        <taxon>Viridiplantae</taxon>
        <taxon>Streptophyta</taxon>
        <taxon>Embryophyta</taxon>
        <taxon>Tracheophyta</taxon>
        <taxon>Spermatophyta</taxon>
        <taxon>Magnoliopsida</taxon>
        <taxon>eudicotyledons</taxon>
        <taxon>Gunneridae</taxon>
        <taxon>Pentapetalae</taxon>
        <taxon>Caryophyllales</taxon>
        <taxon>Nepenthaceae</taxon>
        <taxon>Nepenthes</taxon>
    </lineage>
</organism>
<evidence type="ECO:0000256" key="4">
    <source>
        <dbReference type="ARBA" id="ARBA00022989"/>
    </source>
</evidence>
<feature type="domain" description="PGG" evidence="9">
    <location>
        <begin position="295"/>
        <end position="410"/>
    </location>
</feature>
<dbReference type="GO" id="GO:0005886">
    <property type="term" value="C:plasma membrane"/>
    <property type="evidence" value="ECO:0007669"/>
    <property type="project" value="TreeGrafter"/>
</dbReference>
<accession>A0AAD3SAT0</accession>
<evidence type="ECO:0000256" key="8">
    <source>
        <dbReference type="SAM" id="Phobius"/>
    </source>
</evidence>
<feature type="transmembrane region" description="Helical" evidence="8">
    <location>
        <begin position="429"/>
        <end position="448"/>
    </location>
</feature>
<dbReference type="Pfam" id="PF12796">
    <property type="entry name" value="Ank_2"/>
    <property type="match status" value="2"/>
</dbReference>
<evidence type="ECO:0000256" key="3">
    <source>
        <dbReference type="ARBA" id="ARBA00022737"/>
    </source>
</evidence>
<dbReference type="Proteomes" id="UP001279734">
    <property type="component" value="Unassembled WGS sequence"/>
</dbReference>
<dbReference type="PANTHER" id="PTHR24186">
    <property type="entry name" value="PROTEIN PHOSPHATASE 1 REGULATORY SUBUNIT"/>
    <property type="match status" value="1"/>
</dbReference>
<dbReference type="PANTHER" id="PTHR24186:SF37">
    <property type="entry name" value="PGG DOMAIN-CONTAINING PROTEIN"/>
    <property type="match status" value="1"/>
</dbReference>
<keyword evidence="3" id="KW-0677">Repeat</keyword>
<name>A0AAD3SAT0_NEPGR</name>
<evidence type="ECO:0000256" key="5">
    <source>
        <dbReference type="ARBA" id="ARBA00023043"/>
    </source>
</evidence>
<keyword evidence="4 8" id="KW-1133">Transmembrane helix</keyword>